<sequence>MATKLDISKYGGSPASTRRSPTPASLRASWTQDRTTRNHAINVQIANIRKAKKVDFCIVMDCTGSMARHLAACSSHVLRLVEYVGKINGSVQVRWGFVGYRDHEDGARRLEWLDFRNDDGRAFRTVVGEIQAFGGGDEPEDVLGGLWEAMQRLSWSGGTKIIFHVGDAPPHGRIFTSGSDNYPGGDPNGLRHETVLRKMRSLGILYYFGSINNSTDRMIEIFQQTLGKITVFNVKSTQPQTLVDQFVKASSVAIAQSVMLTSTIAFANASTLGKADLPMDPNQPDNWKNVPTIKGTSYTFNIPKSMDKIMSLEYWTRANLISGSVAIKVAEKPFSKGVERYAYYGRSIKAMSKDEAVVLKKFADEGSVSDFERYLTSLEVQTIAAYMAFEFNRYNCTLSLLLLINDVLQLLKLSVHCALFPPAANAKKVKFLKARVIKTAAYGEPRYCSEEPLYRDANFKRFNCNAGVITEFHSTLEAFAHFTYQFTEGYLVVTDLQGAEYQTEFILTDPAILCVDNLRFGQTNLGSGGIKECFVANHRCNSVCQQLGLKVIGA</sequence>
<protein>
    <submittedName>
        <fullName evidence="9">Kinase-like domain-containing protein</fullName>
    </submittedName>
</protein>
<dbReference type="Pfam" id="PF02816">
    <property type="entry name" value="Alpha_kinase"/>
    <property type="match status" value="1"/>
</dbReference>
<keyword evidence="6 9" id="KW-0418">Kinase</keyword>
<dbReference type="PROSITE" id="PS51158">
    <property type="entry name" value="ALPHA_KINASE"/>
    <property type="match status" value="1"/>
</dbReference>
<dbReference type="Gene3D" id="3.30.200.20">
    <property type="entry name" value="Phosphorylase Kinase, domain 1"/>
    <property type="match status" value="1"/>
</dbReference>
<gene>
    <name evidence="9" type="ORF">BC936DRAFT_145186</name>
</gene>
<evidence type="ECO:0000313" key="9">
    <source>
        <dbReference type="EMBL" id="RUP47906.1"/>
    </source>
</evidence>
<keyword evidence="3" id="KW-0723">Serine/threonine-protein kinase</keyword>
<evidence type="ECO:0000256" key="3">
    <source>
        <dbReference type="ARBA" id="ARBA00022527"/>
    </source>
</evidence>
<keyword evidence="2" id="KW-0964">Secreted</keyword>
<comment type="caution">
    <text evidence="9">The sequence shown here is derived from an EMBL/GenBank/DDBJ whole genome shotgun (WGS) entry which is preliminary data.</text>
</comment>
<keyword evidence="4" id="KW-0808">Transferase</keyword>
<feature type="domain" description="Alpha-type protein kinase" evidence="8">
    <location>
        <begin position="307"/>
        <end position="552"/>
    </location>
</feature>
<dbReference type="PANTHER" id="PTHR47763">
    <property type="entry name" value="ALPHA-PROTEIN KINASE VWKA"/>
    <property type="match status" value="1"/>
</dbReference>
<dbReference type="SUPFAM" id="SSF53300">
    <property type="entry name" value="vWA-like"/>
    <property type="match status" value="1"/>
</dbReference>
<keyword evidence="5" id="KW-0732">Signal</keyword>
<dbReference type="InterPro" id="IPR056861">
    <property type="entry name" value="HMCN1-like_VWA"/>
</dbReference>
<dbReference type="InterPro" id="IPR004166">
    <property type="entry name" value="a-kinase_dom"/>
</dbReference>
<dbReference type="Gene3D" id="3.20.200.10">
    <property type="entry name" value="MHCK/EF2 kinase"/>
    <property type="match status" value="1"/>
</dbReference>
<evidence type="ECO:0000313" key="10">
    <source>
        <dbReference type="Proteomes" id="UP000268093"/>
    </source>
</evidence>
<evidence type="ECO:0000259" key="8">
    <source>
        <dbReference type="PROSITE" id="PS51158"/>
    </source>
</evidence>
<dbReference type="GO" id="GO:0005524">
    <property type="term" value="F:ATP binding"/>
    <property type="evidence" value="ECO:0007669"/>
    <property type="project" value="InterPro"/>
</dbReference>
<evidence type="ECO:0000256" key="2">
    <source>
        <dbReference type="ARBA" id="ARBA00022525"/>
    </source>
</evidence>
<organism evidence="9 10">
    <name type="scientific">Jimgerdemannia flammicorona</name>
    <dbReference type="NCBI Taxonomy" id="994334"/>
    <lineage>
        <taxon>Eukaryota</taxon>
        <taxon>Fungi</taxon>
        <taxon>Fungi incertae sedis</taxon>
        <taxon>Mucoromycota</taxon>
        <taxon>Mucoromycotina</taxon>
        <taxon>Endogonomycetes</taxon>
        <taxon>Endogonales</taxon>
        <taxon>Endogonaceae</taxon>
        <taxon>Jimgerdemannia</taxon>
    </lineage>
</organism>
<feature type="compositionally biased region" description="Polar residues" evidence="7">
    <location>
        <begin position="14"/>
        <end position="32"/>
    </location>
</feature>
<comment type="subcellular location">
    <subcellularLocation>
        <location evidence="1">Secreted</location>
    </subcellularLocation>
</comment>
<evidence type="ECO:0000256" key="1">
    <source>
        <dbReference type="ARBA" id="ARBA00004613"/>
    </source>
</evidence>
<accession>A0A433DAP6</accession>
<dbReference type="SUPFAM" id="SSF56112">
    <property type="entry name" value="Protein kinase-like (PK-like)"/>
    <property type="match status" value="1"/>
</dbReference>
<dbReference type="InterPro" id="IPR052969">
    <property type="entry name" value="Thr-specific_kinase-like"/>
</dbReference>
<dbReference type="AlphaFoldDB" id="A0A433DAP6"/>
<evidence type="ECO:0000256" key="5">
    <source>
        <dbReference type="ARBA" id="ARBA00022729"/>
    </source>
</evidence>
<proteinExistence type="predicted"/>
<dbReference type="OrthoDB" id="301415at2759"/>
<dbReference type="InterPro" id="IPR036465">
    <property type="entry name" value="vWFA_dom_sf"/>
</dbReference>
<evidence type="ECO:0000256" key="7">
    <source>
        <dbReference type="SAM" id="MobiDB-lite"/>
    </source>
</evidence>
<keyword evidence="10" id="KW-1185">Reference proteome</keyword>
<feature type="region of interest" description="Disordered" evidence="7">
    <location>
        <begin position="1"/>
        <end position="32"/>
    </location>
</feature>
<reference evidence="9 10" key="1">
    <citation type="journal article" date="2018" name="New Phytol.">
        <title>Phylogenomics of Endogonaceae and evolution of mycorrhizas within Mucoromycota.</title>
        <authorList>
            <person name="Chang Y."/>
            <person name="Desiro A."/>
            <person name="Na H."/>
            <person name="Sandor L."/>
            <person name="Lipzen A."/>
            <person name="Clum A."/>
            <person name="Barry K."/>
            <person name="Grigoriev I.V."/>
            <person name="Martin F.M."/>
            <person name="Stajich J.E."/>
            <person name="Smith M.E."/>
            <person name="Bonito G."/>
            <person name="Spatafora J.W."/>
        </authorList>
    </citation>
    <scope>NUCLEOTIDE SEQUENCE [LARGE SCALE GENOMIC DNA]</scope>
    <source>
        <strain evidence="9 10">GMNB39</strain>
    </source>
</reference>
<dbReference type="Proteomes" id="UP000268093">
    <property type="component" value="Unassembled WGS sequence"/>
</dbReference>
<dbReference type="Pfam" id="PF25106">
    <property type="entry name" value="VWA_4"/>
    <property type="match status" value="1"/>
</dbReference>
<evidence type="ECO:0000256" key="4">
    <source>
        <dbReference type="ARBA" id="ARBA00022679"/>
    </source>
</evidence>
<dbReference type="EMBL" id="RBNI01003968">
    <property type="protein sequence ID" value="RUP47906.1"/>
    <property type="molecule type" value="Genomic_DNA"/>
</dbReference>
<evidence type="ECO:0000256" key="6">
    <source>
        <dbReference type="ARBA" id="ARBA00022777"/>
    </source>
</evidence>
<dbReference type="Gene3D" id="3.40.50.410">
    <property type="entry name" value="von Willebrand factor, type A domain"/>
    <property type="match status" value="1"/>
</dbReference>
<dbReference type="GO" id="GO:0004674">
    <property type="term" value="F:protein serine/threonine kinase activity"/>
    <property type="evidence" value="ECO:0007669"/>
    <property type="project" value="UniProtKB-KW"/>
</dbReference>
<name>A0A433DAP6_9FUNG</name>
<dbReference type="InterPro" id="IPR011009">
    <property type="entry name" value="Kinase-like_dom_sf"/>
</dbReference>
<dbReference type="PANTHER" id="PTHR47763:SF4">
    <property type="entry name" value="ALPHA-PROTEIN KINASE VWKA"/>
    <property type="match status" value="1"/>
</dbReference>
<dbReference type="SMART" id="SM00811">
    <property type="entry name" value="Alpha_kinase"/>
    <property type="match status" value="1"/>
</dbReference>